<reference evidence="1 2" key="1">
    <citation type="journal article" date="2014" name="Agronomy (Basel)">
        <title>A Draft Genome Sequence for Ensete ventricosum, the Drought-Tolerant Tree Against Hunger.</title>
        <authorList>
            <person name="Harrison J."/>
            <person name="Moore K.A."/>
            <person name="Paszkiewicz K."/>
            <person name="Jones T."/>
            <person name="Grant M."/>
            <person name="Ambacheew D."/>
            <person name="Muzemil S."/>
            <person name="Studholme D.J."/>
        </authorList>
    </citation>
    <scope>NUCLEOTIDE SEQUENCE [LARGE SCALE GENOMIC DNA]</scope>
</reference>
<dbReference type="EMBL" id="AMZH03032823">
    <property type="protein sequence ID" value="RRT32279.1"/>
    <property type="molecule type" value="Genomic_DNA"/>
</dbReference>
<feature type="non-terminal residue" evidence="1">
    <location>
        <position position="1"/>
    </location>
</feature>
<gene>
    <name evidence="1" type="ORF">B296_00054593</name>
</gene>
<dbReference type="Proteomes" id="UP000287651">
    <property type="component" value="Unassembled WGS sequence"/>
</dbReference>
<evidence type="ECO:0000313" key="1">
    <source>
        <dbReference type="EMBL" id="RRT32279.1"/>
    </source>
</evidence>
<protein>
    <submittedName>
        <fullName evidence="1">Uncharacterized protein</fullName>
    </submittedName>
</protein>
<proteinExistence type="predicted"/>
<name>A0A426WYG7_ENSVE</name>
<evidence type="ECO:0000313" key="2">
    <source>
        <dbReference type="Proteomes" id="UP000287651"/>
    </source>
</evidence>
<dbReference type="AlphaFoldDB" id="A0A426WYG7"/>
<sequence length="163" mass="17680">IALTPLTPLRRHRRCCLYAGGRAVRRWRSPCTRVATPVASATALGQHLMGGQASCPQVAPLWLSPLYELATGAAPMAWPLASVAPYGLAALAAYDCPCRGLAVAGRPCRGLGYGRPPPFLATFAVKMQQERVERFYAIQSHHTQFKTNLSHKNLGSDTTIRKP</sequence>
<accession>A0A426WYG7</accession>
<organism evidence="1 2">
    <name type="scientific">Ensete ventricosum</name>
    <name type="common">Abyssinian banana</name>
    <name type="synonym">Musa ensete</name>
    <dbReference type="NCBI Taxonomy" id="4639"/>
    <lineage>
        <taxon>Eukaryota</taxon>
        <taxon>Viridiplantae</taxon>
        <taxon>Streptophyta</taxon>
        <taxon>Embryophyta</taxon>
        <taxon>Tracheophyta</taxon>
        <taxon>Spermatophyta</taxon>
        <taxon>Magnoliopsida</taxon>
        <taxon>Liliopsida</taxon>
        <taxon>Zingiberales</taxon>
        <taxon>Musaceae</taxon>
        <taxon>Ensete</taxon>
    </lineage>
</organism>
<comment type="caution">
    <text evidence="1">The sequence shown here is derived from an EMBL/GenBank/DDBJ whole genome shotgun (WGS) entry which is preliminary data.</text>
</comment>